<sequence length="253" mass="27367">MDETKAYALINKAVHYALAVDVLLIFWALATKDTIPLAICAGMFLAQGGLCCAAYLRNDNMREEAIVLFEALVFVAFLGAAFVSSVSAGYVLLAFFLATSLSLMVFVVPVWLLQLLLGRRRPQFSILKMMIVTAVIAILAALARWGGDFSLFLVVAALVVVLICLPSALACWLVNFIQRTTMFVTIMLVVSTLLSGLAFWLDSFNVEPMTIGFLLAQTFGSTIGGTILLQVRPSPDLNSVEVITSDSSDADIP</sequence>
<gene>
    <name evidence="2" type="ORF">C5Y93_09600</name>
</gene>
<keyword evidence="1" id="KW-1133">Transmembrane helix</keyword>
<name>A0A2S8GP77_9BACT</name>
<feature type="transmembrane region" description="Helical" evidence="1">
    <location>
        <begin position="35"/>
        <end position="56"/>
    </location>
</feature>
<dbReference type="EMBL" id="PUHZ01000010">
    <property type="protein sequence ID" value="PQO46230.1"/>
    <property type="molecule type" value="Genomic_DNA"/>
</dbReference>
<reference evidence="2 3" key="1">
    <citation type="submission" date="2018-02" db="EMBL/GenBank/DDBJ databases">
        <title>Comparative genomes isolates from brazilian mangrove.</title>
        <authorList>
            <person name="Araujo J.E."/>
            <person name="Taketani R.G."/>
            <person name="Silva M.C.P."/>
            <person name="Loureco M.V."/>
            <person name="Andreote F.D."/>
        </authorList>
    </citation>
    <scope>NUCLEOTIDE SEQUENCE [LARGE SCALE GENOMIC DNA]</scope>
    <source>
        <strain evidence="2 3">Nap-Phe MGV</strain>
    </source>
</reference>
<feature type="transmembrane region" description="Helical" evidence="1">
    <location>
        <begin position="90"/>
        <end position="113"/>
    </location>
</feature>
<comment type="caution">
    <text evidence="2">The sequence shown here is derived from an EMBL/GenBank/DDBJ whole genome shotgun (WGS) entry which is preliminary data.</text>
</comment>
<dbReference type="Proteomes" id="UP000237819">
    <property type="component" value="Unassembled WGS sequence"/>
</dbReference>
<protein>
    <submittedName>
        <fullName evidence="2">Uncharacterized protein</fullName>
    </submittedName>
</protein>
<proteinExistence type="predicted"/>
<accession>A0A2S8GP77</accession>
<feature type="transmembrane region" description="Helical" evidence="1">
    <location>
        <begin position="213"/>
        <end position="231"/>
    </location>
</feature>
<feature type="transmembrane region" description="Helical" evidence="1">
    <location>
        <begin position="12"/>
        <end position="29"/>
    </location>
</feature>
<dbReference type="AlphaFoldDB" id="A0A2S8GP77"/>
<feature type="transmembrane region" description="Helical" evidence="1">
    <location>
        <begin position="151"/>
        <end position="174"/>
    </location>
</feature>
<feature type="transmembrane region" description="Helical" evidence="1">
    <location>
        <begin position="125"/>
        <end position="145"/>
    </location>
</feature>
<organism evidence="2 3">
    <name type="scientific">Blastopirellula marina</name>
    <dbReference type="NCBI Taxonomy" id="124"/>
    <lineage>
        <taxon>Bacteria</taxon>
        <taxon>Pseudomonadati</taxon>
        <taxon>Planctomycetota</taxon>
        <taxon>Planctomycetia</taxon>
        <taxon>Pirellulales</taxon>
        <taxon>Pirellulaceae</taxon>
        <taxon>Blastopirellula</taxon>
    </lineage>
</organism>
<keyword evidence="1" id="KW-0812">Transmembrane</keyword>
<keyword evidence="1" id="KW-0472">Membrane</keyword>
<feature type="transmembrane region" description="Helical" evidence="1">
    <location>
        <begin position="65"/>
        <end position="84"/>
    </location>
</feature>
<evidence type="ECO:0000313" key="3">
    <source>
        <dbReference type="Proteomes" id="UP000237819"/>
    </source>
</evidence>
<feature type="transmembrane region" description="Helical" evidence="1">
    <location>
        <begin position="181"/>
        <end position="201"/>
    </location>
</feature>
<dbReference type="RefSeq" id="WP_105335202.1">
    <property type="nucleotide sequence ID" value="NZ_PUHZ01000010.1"/>
</dbReference>
<evidence type="ECO:0000313" key="2">
    <source>
        <dbReference type="EMBL" id="PQO46230.1"/>
    </source>
</evidence>
<evidence type="ECO:0000256" key="1">
    <source>
        <dbReference type="SAM" id="Phobius"/>
    </source>
</evidence>